<proteinExistence type="predicted"/>
<organism evidence="1 2">
    <name type="scientific">Dentiscutata erythropus</name>
    <dbReference type="NCBI Taxonomy" id="1348616"/>
    <lineage>
        <taxon>Eukaryota</taxon>
        <taxon>Fungi</taxon>
        <taxon>Fungi incertae sedis</taxon>
        <taxon>Mucoromycota</taxon>
        <taxon>Glomeromycotina</taxon>
        <taxon>Glomeromycetes</taxon>
        <taxon>Diversisporales</taxon>
        <taxon>Gigasporaceae</taxon>
        <taxon>Dentiscutata</taxon>
    </lineage>
</organism>
<comment type="caution">
    <text evidence="1">The sequence shown here is derived from an EMBL/GenBank/DDBJ whole genome shotgun (WGS) entry which is preliminary data.</text>
</comment>
<evidence type="ECO:0000313" key="1">
    <source>
        <dbReference type="EMBL" id="CAG8731689.1"/>
    </source>
</evidence>
<protein>
    <submittedName>
        <fullName evidence="1">18036_t:CDS:1</fullName>
    </submittedName>
</protein>
<gene>
    <name evidence="1" type="ORF">DERYTH_LOCUS15184</name>
</gene>
<dbReference type="AlphaFoldDB" id="A0A9N9ICY1"/>
<evidence type="ECO:0000313" key="2">
    <source>
        <dbReference type="Proteomes" id="UP000789405"/>
    </source>
</evidence>
<sequence>MVFSILLKCFSGDIEGVLSRWFSVATGVTVLKCNITVRAIVTGVIGAGCDFAIGAIVTGVIEIVIFGVTSCH</sequence>
<reference evidence="1" key="1">
    <citation type="submission" date="2021-06" db="EMBL/GenBank/DDBJ databases">
        <authorList>
            <person name="Kallberg Y."/>
            <person name="Tangrot J."/>
            <person name="Rosling A."/>
        </authorList>
    </citation>
    <scope>NUCLEOTIDE SEQUENCE</scope>
    <source>
        <strain evidence="1">MA453B</strain>
    </source>
</reference>
<accession>A0A9N9ICY1</accession>
<name>A0A9N9ICY1_9GLOM</name>
<dbReference type="EMBL" id="CAJVPY010012082">
    <property type="protein sequence ID" value="CAG8731689.1"/>
    <property type="molecule type" value="Genomic_DNA"/>
</dbReference>
<keyword evidence="2" id="KW-1185">Reference proteome</keyword>
<dbReference type="Proteomes" id="UP000789405">
    <property type="component" value="Unassembled WGS sequence"/>
</dbReference>